<comment type="caution">
    <text evidence="2">The sequence shown here is derived from an EMBL/GenBank/DDBJ whole genome shotgun (WGS) entry which is preliminary data.</text>
</comment>
<dbReference type="Proteomes" id="UP000796880">
    <property type="component" value="Unassembled WGS sequence"/>
</dbReference>
<keyword evidence="1" id="KW-1133">Transmembrane helix</keyword>
<feature type="transmembrane region" description="Helical" evidence="1">
    <location>
        <begin position="12"/>
        <end position="31"/>
    </location>
</feature>
<sequence length="189" mass="21427">MKEDTKVMERTWTTMVGVVPLPNLMIVAMGFQRFEVSHRPVVTGDLTAYQESLRVDQNSQVFYRIHPWRPPSVFLQQYTTSPLLNVDPLRKAITLFSIFVLCSLQRNLGTRHGQTVTRIGKETQTEATTDITEIAIEIKRIKGNVEDIGMMTMIPQPIHESKRISGFDMAPPASTMIAYAKLLLVHLSL</sequence>
<organism evidence="2 3">
    <name type="scientific">Rhamnella rubrinervis</name>
    <dbReference type="NCBI Taxonomy" id="2594499"/>
    <lineage>
        <taxon>Eukaryota</taxon>
        <taxon>Viridiplantae</taxon>
        <taxon>Streptophyta</taxon>
        <taxon>Embryophyta</taxon>
        <taxon>Tracheophyta</taxon>
        <taxon>Spermatophyta</taxon>
        <taxon>Magnoliopsida</taxon>
        <taxon>eudicotyledons</taxon>
        <taxon>Gunneridae</taxon>
        <taxon>Pentapetalae</taxon>
        <taxon>rosids</taxon>
        <taxon>fabids</taxon>
        <taxon>Rosales</taxon>
        <taxon>Rhamnaceae</taxon>
        <taxon>rhamnoid group</taxon>
        <taxon>Rhamneae</taxon>
        <taxon>Rhamnella</taxon>
    </lineage>
</organism>
<evidence type="ECO:0000313" key="3">
    <source>
        <dbReference type="Proteomes" id="UP000796880"/>
    </source>
</evidence>
<keyword evidence="1" id="KW-0812">Transmembrane</keyword>
<dbReference type="EMBL" id="VOIH02000004">
    <property type="protein sequence ID" value="KAF3449565.1"/>
    <property type="molecule type" value="Genomic_DNA"/>
</dbReference>
<name>A0A8K0HCW6_9ROSA</name>
<gene>
    <name evidence="2" type="ORF">FNV43_RR10294</name>
</gene>
<dbReference type="AlphaFoldDB" id="A0A8K0HCW6"/>
<protein>
    <submittedName>
        <fullName evidence="2">Uncharacterized protein</fullName>
    </submittedName>
</protein>
<evidence type="ECO:0000313" key="2">
    <source>
        <dbReference type="EMBL" id="KAF3449565.1"/>
    </source>
</evidence>
<evidence type="ECO:0000256" key="1">
    <source>
        <dbReference type="SAM" id="Phobius"/>
    </source>
</evidence>
<keyword evidence="1" id="KW-0472">Membrane</keyword>
<accession>A0A8K0HCW6</accession>
<reference evidence="2" key="1">
    <citation type="submission" date="2020-03" db="EMBL/GenBank/DDBJ databases">
        <title>A high-quality chromosome-level genome assembly of a woody plant with both climbing and erect habits, Rhamnella rubrinervis.</title>
        <authorList>
            <person name="Lu Z."/>
            <person name="Yang Y."/>
            <person name="Zhu X."/>
            <person name="Sun Y."/>
        </authorList>
    </citation>
    <scope>NUCLEOTIDE SEQUENCE</scope>
    <source>
        <strain evidence="2">BYM</strain>
        <tissue evidence="2">Leaf</tissue>
    </source>
</reference>
<proteinExistence type="predicted"/>
<keyword evidence="3" id="KW-1185">Reference proteome</keyword>